<dbReference type="InterPro" id="IPR036938">
    <property type="entry name" value="PAP2/HPO_sf"/>
</dbReference>
<name>A0ABS8W846_9GAMM</name>
<evidence type="ECO:0000256" key="7">
    <source>
        <dbReference type="ARBA" id="ARBA00023136"/>
    </source>
</evidence>
<keyword evidence="3" id="KW-1003">Cell membrane</keyword>
<reference evidence="12 13" key="1">
    <citation type="journal article" date="2022" name="Environ. Microbiol. Rep.">
        <title>Eco-phylogenetic analyses reveal divergent evolution of vitamin B12 metabolism in the marine bacterial family 'Psychromonadaceae'.</title>
        <authorList>
            <person name="Jin X."/>
            <person name="Yang Y."/>
            <person name="Cao H."/>
            <person name="Gao B."/>
            <person name="Zhao Z."/>
        </authorList>
    </citation>
    <scope>NUCLEOTIDE SEQUENCE [LARGE SCALE GENOMIC DNA]</scope>
    <source>
        <strain evidence="12 13">MKS20</strain>
    </source>
</reference>
<evidence type="ECO:0000256" key="9">
    <source>
        <dbReference type="ARBA" id="ARBA00047594"/>
    </source>
</evidence>
<evidence type="ECO:0000256" key="3">
    <source>
        <dbReference type="ARBA" id="ARBA00022475"/>
    </source>
</evidence>
<keyword evidence="13" id="KW-1185">Reference proteome</keyword>
<keyword evidence="7 10" id="KW-0472">Membrane</keyword>
<feature type="domain" description="Phosphatidic acid phosphatase type 2/haloperoxidase" evidence="11">
    <location>
        <begin position="61"/>
        <end position="165"/>
    </location>
</feature>
<comment type="caution">
    <text evidence="12">The sequence shown here is derived from an EMBL/GenBank/DDBJ whole genome shotgun (WGS) entry which is preliminary data.</text>
</comment>
<comment type="subcellular location">
    <subcellularLocation>
        <location evidence="1">Cell membrane</location>
        <topology evidence="1">Multi-pass membrane protein</topology>
    </subcellularLocation>
</comment>
<comment type="catalytic activity">
    <reaction evidence="9">
        <text>di-trans,octa-cis-undecaprenyl diphosphate + H2O = di-trans,octa-cis-undecaprenyl phosphate + phosphate + H(+)</text>
        <dbReference type="Rhea" id="RHEA:28094"/>
        <dbReference type="ChEBI" id="CHEBI:15377"/>
        <dbReference type="ChEBI" id="CHEBI:15378"/>
        <dbReference type="ChEBI" id="CHEBI:43474"/>
        <dbReference type="ChEBI" id="CHEBI:58405"/>
        <dbReference type="ChEBI" id="CHEBI:60392"/>
        <dbReference type="EC" id="3.6.1.27"/>
    </reaction>
</comment>
<keyword evidence="6 10" id="KW-1133">Transmembrane helix</keyword>
<keyword evidence="5" id="KW-0378">Hydrolase</keyword>
<evidence type="ECO:0000256" key="10">
    <source>
        <dbReference type="SAM" id="Phobius"/>
    </source>
</evidence>
<dbReference type="PANTHER" id="PTHR14969">
    <property type="entry name" value="SPHINGOSINE-1-PHOSPHATE PHOSPHOHYDROLASE"/>
    <property type="match status" value="1"/>
</dbReference>
<evidence type="ECO:0000256" key="4">
    <source>
        <dbReference type="ARBA" id="ARBA00022692"/>
    </source>
</evidence>
<evidence type="ECO:0000259" key="11">
    <source>
        <dbReference type="SMART" id="SM00014"/>
    </source>
</evidence>
<dbReference type="EMBL" id="JAIMJA010000005">
    <property type="protein sequence ID" value="MCE2594542.1"/>
    <property type="molecule type" value="Genomic_DNA"/>
</dbReference>
<sequence length="171" mass="18953">MKLQQIADLDYALSNYCLAHKFNHQVAFCSKGISHTGDGHFYVVLGLLLLCFETEFGPSFFKSCLLGFAMQLPVYVLLKHTFKRNRPTNLPCFIRPSDQYSLPSGHSAAAFMMASQLAWFYPLVLPLVFIWASCIALSRVLLGVHFVSDIIAGAGLGITFAYFTFVLTGAV</sequence>
<gene>
    <name evidence="12" type="ORF">K6Y31_06915</name>
</gene>
<organism evidence="12 13">
    <name type="scientific">Motilimonas cestriensis</name>
    <dbReference type="NCBI Taxonomy" id="2742685"/>
    <lineage>
        <taxon>Bacteria</taxon>
        <taxon>Pseudomonadati</taxon>
        <taxon>Pseudomonadota</taxon>
        <taxon>Gammaproteobacteria</taxon>
        <taxon>Alteromonadales</taxon>
        <taxon>Alteromonadales genera incertae sedis</taxon>
        <taxon>Motilimonas</taxon>
    </lineage>
</organism>
<dbReference type="Proteomes" id="UP001201273">
    <property type="component" value="Unassembled WGS sequence"/>
</dbReference>
<dbReference type="RefSeq" id="WP_233052079.1">
    <property type="nucleotide sequence ID" value="NZ_JAIMJA010000005.1"/>
</dbReference>
<evidence type="ECO:0000313" key="13">
    <source>
        <dbReference type="Proteomes" id="UP001201273"/>
    </source>
</evidence>
<evidence type="ECO:0000256" key="5">
    <source>
        <dbReference type="ARBA" id="ARBA00022801"/>
    </source>
</evidence>
<evidence type="ECO:0000256" key="6">
    <source>
        <dbReference type="ARBA" id="ARBA00022989"/>
    </source>
</evidence>
<feature type="transmembrane region" description="Helical" evidence="10">
    <location>
        <begin position="117"/>
        <end position="138"/>
    </location>
</feature>
<dbReference type="Gene3D" id="1.20.144.10">
    <property type="entry name" value="Phosphatidic acid phosphatase type 2/haloperoxidase"/>
    <property type="match status" value="1"/>
</dbReference>
<dbReference type="InterPro" id="IPR000326">
    <property type="entry name" value="PAP2/HPO"/>
</dbReference>
<evidence type="ECO:0000313" key="12">
    <source>
        <dbReference type="EMBL" id="MCE2594542.1"/>
    </source>
</evidence>
<evidence type="ECO:0000256" key="2">
    <source>
        <dbReference type="ARBA" id="ARBA00012374"/>
    </source>
</evidence>
<protein>
    <recommendedName>
        <fullName evidence="2">undecaprenyl-diphosphate phosphatase</fullName>
        <ecNumber evidence="2">3.6.1.27</ecNumber>
    </recommendedName>
    <alternativeName>
        <fullName evidence="8">Undecaprenyl pyrophosphate phosphatase</fullName>
    </alternativeName>
</protein>
<accession>A0ABS8W846</accession>
<dbReference type="Pfam" id="PF01569">
    <property type="entry name" value="PAP2"/>
    <property type="match status" value="1"/>
</dbReference>
<evidence type="ECO:0000256" key="1">
    <source>
        <dbReference type="ARBA" id="ARBA00004651"/>
    </source>
</evidence>
<dbReference type="EC" id="3.6.1.27" evidence="2"/>
<dbReference type="SUPFAM" id="SSF48317">
    <property type="entry name" value="Acid phosphatase/Vanadium-dependent haloperoxidase"/>
    <property type="match status" value="1"/>
</dbReference>
<evidence type="ECO:0000256" key="8">
    <source>
        <dbReference type="ARBA" id="ARBA00032707"/>
    </source>
</evidence>
<keyword evidence="4 10" id="KW-0812">Transmembrane</keyword>
<feature type="transmembrane region" description="Helical" evidence="10">
    <location>
        <begin position="150"/>
        <end position="170"/>
    </location>
</feature>
<proteinExistence type="predicted"/>
<dbReference type="PANTHER" id="PTHR14969:SF62">
    <property type="entry name" value="DECAPRENYLPHOSPHORYL-5-PHOSPHORIBOSE PHOSPHATASE RV3807C-RELATED"/>
    <property type="match status" value="1"/>
</dbReference>
<dbReference type="SMART" id="SM00014">
    <property type="entry name" value="acidPPc"/>
    <property type="match status" value="1"/>
</dbReference>
<feature type="transmembrane region" description="Helical" evidence="10">
    <location>
        <begin position="60"/>
        <end position="78"/>
    </location>
</feature>